<reference evidence="2 3" key="1">
    <citation type="submission" date="2018-12" db="EMBL/GenBank/DDBJ databases">
        <title>Legionella sp,whole genome shotgun sequence.</title>
        <authorList>
            <person name="Wu H."/>
        </authorList>
    </citation>
    <scope>NUCLEOTIDE SEQUENCE [LARGE SCALE GENOMIC DNA]</scope>
    <source>
        <strain evidence="3">km714</strain>
    </source>
</reference>
<protein>
    <submittedName>
        <fullName evidence="2">Uncharacterized protein</fullName>
    </submittedName>
</protein>
<evidence type="ECO:0000313" key="3">
    <source>
        <dbReference type="Proteomes" id="UP000288012"/>
    </source>
</evidence>
<feature type="transmembrane region" description="Helical" evidence="1">
    <location>
        <begin position="163"/>
        <end position="181"/>
    </location>
</feature>
<dbReference type="AlphaFoldDB" id="A0A3S1CL95"/>
<dbReference type="RefSeq" id="WP_127111273.1">
    <property type="nucleotide sequence ID" value="NZ_RZGR01000016.1"/>
</dbReference>
<name>A0A3S1CL95_9GAMM</name>
<keyword evidence="1" id="KW-0812">Transmembrane</keyword>
<comment type="caution">
    <text evidence="2">The sequence shown here is derived from an EMBL/GenBank/DDBJ whole genome shotgun (WGS) entry which is preliminary data.</text>
</comment>
<evidence type="ECO:0000313" key="2">
    <source>
        <dbReference type="EMBL" id="RUQ85396.1"/>
    </source>
</evidence>
<feature type="transmembrane region" description="Helical" evidence="1">
    <location>
        <begin position="290"/>
        <end position="311"/>
    </location>
</feature>
<dbReference type="Proteomes" id="UP000288012">
    <property type="component" value="Unassembled WGS sequence"/>
</dbReference>
<dbReference type="EMBL" id="RZGR01000016">
    <property type="protein sequence ID" value="RUQ85396.1"/>
    <property type="molecule type" value="Genomic_DNA"/>
</dbReference>
<proteinExistence type="predicted"/>
<organism evidence="2 3">
    <name type="scientific">Legionella septentrionalis</name>
    <dbReference type="NCBI Taxonomy" id="2498109"/>
    <lineage>
        <taxon>Bacteria</taxon>
        <taxon>Pseudomonadati</taxon>
        <taxon>Pseudomonadota</taxon>
        <taxon>Gammaproteobacteria</taxon>
        <taxon>Legionellales</taxon>
        <taxon>Legionellaceae</taxon>
        <taxon>Legionella</taxon>
    </lineage>
</organism>
<keyword evidence="1" id="KW-0472">Membrane</keyword>
<keyword evidence="1" id="KW-1133">Transmembrane helix</keyword>
<keyword evidence="3" id="KW-1185">Reference proteome</keyword>
<accession>A0A3S1CL95</accession>
<evidence type="ECO:0000256" key="1">
    <source>
        <dbReference type="SAM" id="Phobius"/>
    </source>
</evidence>
<gene>
    <name evidence="2" type="ORF">EKM59_06430</name>
</gene>
<sequence>MPTLSDQIARESPLGFIDALNNSSVPRELEKVFQQLYTKLAERQNSSSTPIFSCDQYDEQLTILHVHQEDEFANTILANQTPHAVICHMRLYSTAQYAHWHALFAQMDETGELKKIIITDSRTVNQAGITAKPDIENNLFLQQHADKITFIAGEQQPFKSQTCWLYCLANLVALAAYGTVYKKNTKGALSKELLQLLKAEPPKKKETKQETQLPESLETTIAVENKLSTSTNVLPADSVKPSSPTVSLAQAPQTNLTFFVQKSPSPSAISPTPIKQPLPAARPSSFSNNLGLILLSLGPAVMLGGAAAMLFSFPVGFAAGLSLLGIGILLTAIGLWALKSPVNLNNNYADDSGFAANLNLKV</sequence>
<feature type="transmembrane region" description="Helical" evidence="1">
    <location>
        <begin position="317"/>
        <end position="338"/>
    </location>
</feature>